<protein>
    <recommendedName>
        <fullName evidence="9">C2H2-type domain-containing protein</fullName>
    </recommendedName>
</protein>
<dbReference type="GO" id="GO:0005634">
    <property type="term" value="C:nucleus"/>
    <property type="evidence" value="ECO:0007669"/>
    <property type="project" value="UniProtKB-SubCell"/>
</dbReference>
<dbReference type="GeneID" id="54479560"/>
<keyword evidence="3" id="KW-0677">Repeat</keyword>
<keyword evidence="5" id="KW-0862">Zinc</keyword>
<dbReference type="InterPro" id="IPR003604">
    <property type="entry name" value="Matrin/U1-like-C_Znf_C2H2"/>
</dbReference>
<feature type="signal peptide" evidence="8">
    <location>
        <begin position="1"/>
        <end position="24"/>
    </location>
</feature>
<dbReference type="Proteomes" id="UP000799767">
    <property type="component" value="Unassembled WGS sequence"/>
</dbReference>
<evidence type="ECO:0000313" key="10">
    <source>
        <dbReference type="EMBL" id="KAF2478895.1"/>
    </source>
</evidence>
<feature type="chain" id="PRO_5025348534" description="C2H2-type domain-containing protein" evidence="8">
    <location>
        <begin position="25"/>
        <end position="422"/>
    </location>
</feature>
<evidence type="ECO:0000256" key="1">
    <source>
        <dbReference type="ARBA" id="ARBA00004123"/>
    </source>
</evidence>
<gene>
    <name evidence="10" type="ORF">BDY17DRAFT_60980</name>
</gene>
<organism evidence="10 11">
    <name type="scientific">Neohortaea acidophila</name>
    <dbReference type="NCBI Taxonomy" id="245834"/>
    <lineage>
        <taxon>Eukaryota</taxon>
        <taxon>Fungi</taxon>
        <taxon>Dikarya</taxon>
        <taxon>Ascomycota</taxon>
        <taxon>Pezizomycotina</taxon>
        <taxon>Dothideomycetes</taxon>
        <taxon>Dothideomycetidae</taxon>
        <taxon>Mycosphaerellales</taxon>
        <taxon>Teratosphaeriaceae</taxon>
        <taxon>Neohortaea</taxon>
    </lineage>
</organism>
<evidence type="ECO:0000313" key="11">
    <source>
        <dbReference type="Proteomes" id="UP000799767"/>
    </source>
</evidence>
<dbReference type="OrthoDB" id="3942339at2759"/>
<dbReference type="GO" id="GO:0003676">
    <property type="term" value="F:nucleic acid binding"/>
    <property type="evidence" value="ECO:0007669"/>
    <property type="project" value="InterPro"/>
</dbReference>
<dbReference type="InterPro" id="IPR050888">
    <property type="entry name" value="ZnF_C2H2-type_TF"/>
</dbReference>
<evidence type="ECO:0000256" key="2">
    <source>
        <dbReference type="ARBA" id="ARBA00022723"/>
    </source>
</evidence>
<dbReference type="Pfam" id="PF12874">
    <property type="entry name" value="zf-met"/>
    <property type="match status" value="4"/>
</dbReference>
<evidence type="ECO:0000256" key="6">
    <source>
        <dbReference type="ARBA" id="ARBA00023242"/>
    </source>
</evidence>
<dbReference type="AlphaFoldDB" id="A0A6A6PG40"/>
<evidence type="ECO:0000256" key="5">
    <source>
        <dbReference type="ARBA" id="ARBA00022833"/>
    </source>
</evidence>
<dbReference type="PANTHER" id="PTHR24406">
    <property type="entry name" value="TRANSCRIPTIONAL REPRESSOR CTCFL-RELATED"/>
    <property type="match status" value="1"/>
</dbReference>
<dbReference type="SMART" id="SM00355">
    <property type="entry name" value="ZnF_C2H2"/>
    <property type="match status" value="4"/>
</dbReference>
<dbReference type="SUPFAM" id="SSF57667">
    <property type="entry name" value="beta-beta-alpha zinc fingers"/>
    <property type="match status" value="4"/>
</dbReference>
<accession>A0A6A6PG40</accession>
<comment type="subcellular location">
    <subcellularLocation>
        <location evidence="1">Nucleus</location>
    </subcellularLocation>
</comment>
<name>A0A6A6PG40_9PEZI</name>
<keyword evidence="11" id="KW-1185">Reference proteome</keyword>
<evidence type="ECO:0000259" key="9">
    <source>
        <dbReference type="PROSITE" id="PS50157"/>
    </source>
</evidence>
<reference evidence="10" key="1">
    <citation type="journal article" date="2020" name="Stud. Mycol.">
        <title>101 Dothideomycetes genomes: a test case for predicting lifestyles and emergence of pathogens.</title>
        <authorList>
            <person name="Haridas S."/>
            <person name="Albert R."/>
            <person name="Binder M."/>
            <person name="Bloem J."/>
            <person name="Labutti K."/>
            <person name="Salamov A."/>
            <person name="Andreopoulos B."/>
            <person name="Baker S."/>
            <person name="Barry K."/>
            <person name="Bills G."/>
            <person name="Bluhm B."/>
            <person name="Cannon C."/>
            <person name="Castanera R."/>
            <person name="Culley D."/>
            <person name="Daum C."/>
            <person name="Ezra D."/>
            <person name="Gonzalez J."/>
            <person name="Henrissat B."/>
            <person name="Kuo A."/>
            <person name="Liang C."/>
            <person name="Lipzen A."/>
            <person name="Lutzoni F."/>
            <person name="Magnuson J."/>
            <person name="Mondo S."/>
            <person name="Nolan M."/>
            <person name="Ohm R."/>
            <person name="Pangilinan J."/>
            <person name="Park H.-J."/>
            <person name="Ramirez L."/>
            <person name="Alfaro M."/>
            <person name="Sun H."/>
            <person name="Tritt A."/>
            <person name="Yoshinaga Y."/>
            <person name="Zwiers L.-H."/>
            <person name="Turgeon B."/>
            <person name="Goodwin S."/>
            <person name="Spatafora J."/>
            <person name="Crous P."/>
            <person name="Grigoriev I."/>
        </authorList>
    </citation>
    <scope>NUCLEOTIDE SEQUENCE</scope>
    <source>
        <strain evidence="10">CBS 113389</strain>
    </source>
</reference>
<evidence type="ECO:0000256" key="3">
    <source>
        <dbReference type="ARBA" id="ARBA00022737"/>
    </source>
</evidence>
<keyword evidence="2" id="KW-0479">Metal-binding</keyword>
<sequence length="422" mass="47191">MYHTATDSSSLMLLICWACLSVEAYICPVYRTVFPTYDQFRSVFVLMGFTFVDGLLDVVRAGSPPALSFFESLPSAIPRHAWGVYVLVLKKPGYKSLIYVGSGTEAKTGIRSRLRDHATRRTVPSGVEKAYAAGYTISHSAVLAHCPLPSAANVPLFRLVVLALEAAFSCFFWAMRSRTKSYSFDNVCPWSRDAFTYGGLCSHSSLMESTYGLDFTAEELEAMAATSAQHKRDYDRAYGANLRANPTEAYKESQRAGRAKHAPKLKINQQAAVQNKTYHCDVCNVSCRDNASLELHNKSPRHIQRADRGTGDWECAPCNLSFKYKSAWDIHVKSKTHLRIIGDDELKGYGKYYCDPCNVGFTLPGQWEAHIKTGGHIRKTGAPAPDPEDKKFHCTTCDKRFGYQSHYDAHCRTQKHIKKTST</sequence>
<dbReference type="PROSITE" id="PS00028">
    <property type="entry name" value="ZINC_FINGER_C2H2_1"/>
    <property type="match status" value="4"/>
</dbReference>
<keyword evidence="4 7" id="KW-0863">Zinc-finger</keyword>
<dbReference type="GO" id="GO:0008270">
    <property type="term" value="F:zinc ion binding"/>
    <property type="evidence" value="ECO:0007669"/>
    <property type="project" value="UniProtKB-KW"/>
</dbReference>
<proteinExistence type="predicted"/>
<evidence type="ECO:0000256" key="8">
    <source>
        <dbReference type="SAM" id="SignalP"/>
    </source>
</evidence>
<dbReference type="Gene3D" id="3.30.160.60">
    <property type="entry name" value="Classic Zinc Finger"/>
    <property type="match status" value="2"/>
</dbReference>
<feature type="domain" description="C2H2-type" evidence="9">
    <location>
        <begin position="392"/>
        <end position="421"/>
    </location>
</feature>
<dbReference type="InterPro" id="IPR036236">
    <property type="entry name" value="Znf_C2H2_sf"/>
</dbReference>
<keyword evidence="8" id="KW-0732">Signal</keyword>
<keyword evidence="6" id="KW-0539">Nucleus</keyword>
<dbReference type="RefSeq" id="XP_033585465.1">
    <property type="nucleotide sequence ID" value="XM_033738558.1"/>
</dbReference>
<evidence type="ECO:0000256" key="7">
    <source>
        <dbReference type="PROSITE-ProRule" id="PRU00042"/>
    </source>
</evidence>
<dbReference type="EMBL" id="MU001643">
    <property type="protein sequence ID" value="KAF2478895.1"/>
    <property type="molecule type" value="Genomic_DNA"/>
</dbReference>
<dbReference type="PROSITE" id="PS50157">
    <property type="entry name" value="ZINC_FINGER_C2H2_2"/>
    <property type="match status" value="1"/>
</dbReference>
<dbReference type="InterPro" id="IPR013087">
    <property type="entry name" value="Znf_C2H2_type"/>
</dbReference>
<evidence type="ECO:0000256" key="4">
    <source>
        <dbReference type="ARBA" id="ARBA00022771"/>
    </source>
</evidence>
<dbReference type="SMART" id="SM00451">
    <property type="entry name" value="ZnF_U1"/>
    <property type="match status" value="4"/>
</dbReference>